<sequence>MLQSRDGKPNALTNNAKWDRLFNFGNGIIFDVLEYSPSAIDVVSSENITSTNRNFHAALFSYNGIHLAVPCRMSMITHLWFTLCPDAFLTDKRKRVGKLPYCDFVQALLKLKSNGTLIIFKSSKPITAEEISSKRHCCYEDWVNLVDLDNDKTERIPELTWLLADYREGIERYIVFEHEGYTFDVLSGKYCAIYTKGNERVKSYSYNDIVINDSIVYRIEDDLSQREIDGIDILIELVDDNCEIKVKYISDLGGVLFGVKQ</sequence>
<evidence type="ECO:0000313" key="1">
    <source>
        <dbReference type="EMBL" id="MBA2851867.1"/>
    </source>
</evidence>
<dbReference type="RefSeq" id="WP_181501686.1">
    <property type="nucleotide sequence ID" value="NZ_JACDUH010000003.1"/>
</dbReference>
<proteinExistence type="predicted"/>
<dbReference type="Proteomes" id="UP000564425">
    <property type="component" value="Unassembled WGS sequence"/>
</dbReference>
<gene>
    <name evidence="1" type="ORF">HNP86_002026</name>
</gene>
<accession>A0A7J9NX37</accession>
<reference evidence="1 2" key="1">
    <citation type="submission" date="2020-07" db="EMBL/GenBank/DDBJ databases">
        <title>Genomic Encyclopedia of Type Strains, Phase IV (KMG-V): Genome sequencing to study the core and pangenomes of soil and plant-associated prokaryotes.</title>
        <authorList>
            <person name="Whitman W."/>
        </authorList>
    </citation>
    <scope>NUCLEOTIDE SEQUENCE [LARGE SCALE GENOMIC DNA]</scope>
    <source>
        <strain evidence="1 2">A1</strain>
    </source>
</reference>
<name>A0A7J9NX37_METMI</name>
<organism evidence="1 2">
    <name type="scientific">Methanococcus maripaludis</name>
    <name type="common">Methanococcus deltae</name>
    <dbReference type="NCBI Taxonomy" id="39152"/>
    <lineage>
        <taxon>Archaea</taxon>
        <taxon>Methanobacteriati</taxon>
        <taxon>Methanobacteriota</taxon>
        <taxon>Methanomada group</taxon>
        <taxon>Methanococci</taxon>
        <taxon>Methanococcales</taxon>
        <taxon>Methanococcaceae</taxon>
        <taxon>Methanococcus</taxon>
    </lineage>
</organism>
<dbReference type="AlphaFoldDB" id="A0A7J9NX37"/>
<evidence type="ECO:0000313" key="2">
    <source>
        <dbReference type="Proteomes" id="UP000564425"/>
    </source>
</evidence>
<comment type="caution">
    <text evidence="1">The sequence shown here is derived from an EMBL/GenBank/DDBJ whole genome shotgun (WGS) entry which is preliminary data.</text>
</comment>
<protein>
    <submittedName>
        <fullName evidence="1">Uncharacterized protein</fullName>
    </submittedName>
</protein>
<dbReference type="EMBL" id="JACDUH010000003">
    <property type="protein sequence ID" value="MBA2851867.1"/>
    <property type="molecule type" value="Genomic_DNA"/>
</dbReference>